<evidence type="ECO:0000313" key="4">
    <source>
        <dbReference type="Proteomes" id="UP000195402"/>
    </source>
</evidence>
<feature type="region of interest" description="Disordered" evidence="1">
    <location>
        <begin position="143"/>
        <end position="249"/>
    </location>
</feature>
<dbReference type="Gene3D" id="3.90.70.80">
    <property type="match status" value="1"/>
</dbReference>
<dbReference type="AlphaFoldDB" id="A0A200Q520"/>
<gene>
    <name evidence="3" type="ORF">BVC80_4133g1</name>
</gene>
<comment type="caution">
    <text evidence="3">The sequence shown here is derived from an EMBL/GenBank/DDBJ whole genome shotgun (WGS) entry which is preliminary data.</text>
</comment>
<dbReference type="InterPro" id="IPR052579">
    <property type="entry name" value="Zinc_finger_SWIM"/>
</dbReference>
<dbReference type="STRING" id="56857.A0A200Q520"/>
<feature type="domain" description="OTU" evidence="2">
    <location>
        <begin position="265"/>
        <end position="385"/>
    </location>
</feature>
<accession>A0A200Q520</accession>
<evidence type="ECO:0000256" key="1">
    <source>
        <dbReference type="SAM" id="MobiDB-lite"/>
    </source>
</evidence>
<feature type="compositionally biased region" description="Polar residues" evidence="1">
    <location>
        <begin position="148"/>
        <end position="160"/>
    </location>
</feature>
<dbReference type="CDD" id="cd22744">
    <property type="entry name" value="OTU"/>
    <property type="match status" value="1"/>
</dbReference>
<organism evidence="3 4">
    <name type="scientific">Macleaya cordata</name>
    <name type="common">Five-seeded plume-poppy</name>
    <name type="synonym">Bocconia cordata</name>
    <dbReference type="NCBI Taxonomy" id="56857"/>
    <lineage>
        <taxon>Eukaryota</taxon>
        <taxon>Viridiplantae</taxon>
        <taxon>Streptophyta</taxon>
        <taxon>Embryophyta</taxon>
        <taxon>Tracheophyta</taxon>
        <taxon>Spermatophyta</taxon>
        <taxon>Magnoliopsida</taxon>
        <taxon>Ranunculales</taxon>
        <taxon>Papaveraceae</taxon>
        <taxon>Papaveroideae</taxon>
        <taxon>Macleaya</taxon>
    </lineage>
</organism>
<evidence type="ECO:0000259" key="2">
    <source>
        <dbReference type="PROSITE" id="PS50802"/>
    </source>
</evidence>
<sequence>MHNMIKNEIVEVKASFEHSLTSVKHSHRRKELKEIWNHVSHKALNKICKELNRLEDEDIAEISCRCVLRTSHGLPCAHELEQYARKCMPIPLLDIDPQWKKLSINHMQHQEFNFDELPFIQKLKKRWFEASDPERSSLQKKLEELATPKTTNLQEPSNQVKGKGRPFKRPKMNKNDSTEPRVQSPQNGTTWFQKKKKKKKNGTSSQASHVHGTSKPQVVSKGCGTNEPQMSKACESNSTKEQKQQRGSGWKHLKCIPEIMQAYVSSIEDVEGDGNCGYRVFAYQLGFDRSDGWRKVREDILNELNSNHDLYARMFTEEGFNKIKSATDCFEPPYKWMTMPDAGYVVASTYNVVVIFLTDFGSTTLLPLCNPPIYGQAHRVVTIAFVNGNHFVGVKLSDGSPIPTLGVQWYPNCTNAARSWLNPYLPRIGQYRKLMFPKKNEVPPEVVDISQ</sequence>
<dbReference type="OMA" id="GRMENDN"/>
<dbReference type="Proteomes" id="UP000195402">
    <property type="component" value="Unassembled WGS sequence"/>
</dbReference>
<keyword evidence="4" id="KW-1185">Reference proteome</keyword>
<dbReference type="OrthoDB" id="2422440at2759"/>
<dbReference type="InParanoid" id="A0A200Q520"/>
<proteinExistence type="predicted"/>
<evidence type="ECO:0000313" key="3">
    <source>
        <dbReference type="EMBL" id="OVA05585.1"/>
    </source>
</evidence>
<protein>
    <submittedName>
        <fullName evidence="3">Ovarian tumor</fullName>
    </submittedName>
</protein>
<dbReference type="InterPro" id="IPR003323">
    <property type="entry name" value="OTU_dom"/>
</dbReference>
<dbReference type="EMBL" id="MVGT01003091">
    <property type="protein sequence ID" value="OVA05585.1"/>
    <property type="molecule type" value="Genomic_DNA"/>
</dbReference>
<feature type="compositionally biased region" description="Basic residues" evidence="1">
    <location>
        <begin position="162"/>
        <end position="172"/>
    </location>
</feature>
<name>A0A200Q520_MACCD</name>
<dbReference type="PROSITE" id="PS50802">
    <property type="entry name" value="OTU"/>
    <property type="match status" value="1"/>
</dbReference>
<feature type="compositionally biased region" description="Polar residues" evidence="1">
    <location>
        <begin position="180"/>
        <end position="192"/>
    </location>
</feature>
<reference evidence="3 4" key="1">
    <citation type="journal article" date="2017" name="Mol. Plant">
        <title>The Genome of Medicinal Plant Macleaya cordata Provides New Insights into Benzylisoquinoline Alkaloids Metabolism.</title>
        <authorList>
            <person name="Liu X."/>
            <person name="Liu Y."/>
            <person name="Huang P."/>
            <person name="Ma Y."/>
            <person name="Qing Z."/>
            <person name="Tang Q."/>
            <person name="Cao H."/>
            <person name="Cheng P."/>
            <person name="Zheng Y."/>
            <person name="Yuan Z."/>
            <person name="Zhou Y."/>
            <person name="Liu J."/>
            <person name="Tang Z."/>
            <person name="Zhuo Y."/>
            <person name="Zhang Y."/>
            <person name="Yu L."/>
            <person name="Huang J."/>
            <person name="Yang P."/>
            <person name="Peng Q."/>
            <person name="Zhang J."/>
            <person name="Jiang W."/>
            <person name="Zhang Z."/>
            <person name="Lin K."/>
            <person name="Ro D.K."/>
            <person name="Chen X."/>
            <person name="Xiong X."/>
            <person name="Shang Y."/>
            <person name="Huang S."/>
            <person name="Zeng J."/>
        </authorList>
    </citation>
    <scope>NUCLEOTIDE SEQUENCE [LARGE SCALE GENOMIC DNA]</scope>
    <source>
        <strain evidence="4">cv. BLH2017</strain>
        <tissue evidence="3">Root</tissue>
    </source>
</reference>
<dbReference type="PANTHER" id="PTHR31569">
    <property type="entry name" value="SWIM-TYPE DOMAIN-CONTAINING PROTEIN"/>
    <property type="match status" value="1"/>
</dbReference>
<dbReference type="PANTHER" id="PTHR31569:SF4">
    <property type="entry name" value="SWIM-TYPE DOMAIN-CONTAINING PROTEIN"/>
    <property type="match status" value="1"/>
</dbReference>
<feature type="compositionally biased region" description="Polar residues" evidence="1">
    <location>
        <begin position="226"/>
        <end position="237"/>
    </location>
</feature>